<gene>
    <name evidence="2" type="ORF">ADUPG1_007475</name>
</gene>
<dbReference type="Proteomes" id="UP001057375">
    <property type="component" value="Unassembled WGS sequence"/>
</dbReference>
<accession>A0ABQ5KMG6</accession>
<evidence type="ECO:0000313" key="2">
    <source>
        <dbReference type="EMBL" id="GKT33677.1"/>
    </source>
</evidence>
<dbReference type="Gene3D" id="3.30.360.10">
    <property type="entry name" value="Dihydrodipicolinate Reductase, domain 2"/>
    <property type="match status" value="1"/>
</dbReference>
<comment type="caution">
    <text evidence="2">The sequence shown here is derived from an EMBL/GenBank/DDBJ whole genome shotgun (WGS) entry which is preliminary data.</text>
</comment>
<organism evidence="2 3">
    <name type="scientific">Aduncisulcus paluster</name>
    <dbReference type="NCBI Taxonomy" id="2918883"/>
    <lineage>
        <taxon>Eukaryota</taxon>
        <taxon>Metamonada</taxon>
        <taxon>Carpediemonas-like organisms</taxon>
        <taxon>Aduncisulcus</taxon>
    </lineage>
</organism>
<dbReference type="EMBL" id="BQXS01010405">
    <property type="protein sequence ID" value="GKT33677.1"/>
    <property type="molecule type" value="Genomic_DNA"/>
</dbReference>
<dbReference type="InterPro" id="IPR004104">
    <property type="entry name" value="Gfo/Idh/MocA-like_OxRdtase_C"/>
</dbReference>
<protein>
    <submittedName>
        <fullName evidence="2">Gfo/Idh/MocA family oxidoreductase</fullName>
    </submittedName>
</protein>
<name>A0ABQ5KMG6_9EUKA</name>
<evidence type="ECO:0000259" key="1">
    <source>
        <dbReference type="Pfam" id="PF02894"/>
    </source>
</evidence>
<sequence length="80" mass="8883">LKIMEQFSENPPTVYGFGHKPLYADVIDAIQSDREPYVTARDGRNALELVLAIYKSSSEGKSVKLPLETGSTLDYTGKFD</sequence>
<reference evidence="2" key="1">
    <citation type="submission" date="2022-03" db="EMBL/GenBank/DDBJ databases">
        <title>Draft genome sequence of Aduncisulcus paluster, a free-living microaerophilic Fornicata.</title>
        <authorList>
            <person name="Yuyama I."/>
            <person name="Kume K."/>
            <person name="Tamura T."/>
            <person name="Inagaki Y."/>
            <person name="Hashimoto T."/>
        </authorList>
    </citation>
    <scope>NUCLEOTIDE SEQUENCE</scope>
    <source>
        <strain evidence="2">NY0171</strain>
    </source>
</reference>
<feature type="domain" description="Gfo/Idh/MocA-like oxidoreductase C-terminal" evidence="1">
    <location>
        <begin position="14"/>
        <end position="65"/>
    </location>
</feature>
<evidence type="ECO:0000313" key="3">
    <source>
        <dbReference type="Proteomes" id="UP001057375"/>
    </source>
</evidence>
<dbReference type="Pfam" id="PF02894">
    <property type="entry name" value="GFO_IDH_MocA_C"/>
    <property type="match status" value="1"/>
</dbReference>
<feature type="non-terminal residue" evidence="2">
    <location>
        <position position="1"/>
    </location>
</feature>
<proteinExistence type="predicted"/>
<keyword evidence="3" id="KW-1185">Reference proteome</keyword>